<dbReference type="Gene3D" id="4.10.240.10">
    <property type="entry name" value="Zn(2)-C6 fungal-type DNA-binding domain"/>
    <property type="match status" value="1"/>
</dbReference>
<dbReference type="STRING" id="196109.A0A136IJD8"/>
<dbReference type="PROSITE" id="PS50048">
    <property type="entry name" value="ZN2_CY6_FUNGAL_2"/>
    <property type="match status" value="1"/>
</dbReference>
<dbReference type="Proteomes" id="UP000070501">
    <property type="component" value="Unassembled WGS sequence"/>
</dbReference>
<dbReference type="Pfam" id="PF00172">
    <property type="entry name" value="Zn_clus"/>
    <property type="match status" value="1"/>
</dbReference>
<keyword evidence="4" id="KW-0539">Nucleus</keyword>
<sequence>MLNDGRRAAIEPRKHSKTFSGCWTCRTRRVKCDEVRPACVQCRSKGLDCQGYGVRLRWMPPEQAYSAPVLDAHPLANPRRPQRSLVALDPPRHVLQELEIDDILGSIDALE</sequence>
<gene>
    <name evidence="6" type="ORF">Micbo1qcDRAFT_181296</name>
</gene>
<keyword evidence="3" id="KW-0804">Transcription</keyword>
<feature type="non-terminal residue" evidence="6">
    <location>
        <position position="111"/>
    </location>
</feature>
<evidence type="ECO:0000259" key="5">
    <source>
        <dbReference type="PROSITE" id="PS50048"/>
    </source>
</evidence>
<dbReference type="InterPro" id="IPR036864">
    <property type="entry name" value="Zn2-C6_fun-type_DNA-bd_sf"/>
</dbReference>
<dbReference type="EMBL" id="KQ964318">
    <property type="protein sequence ID" value="KXJ84858.1"/>
    <property type="molecule type" value="Genomic_DNA"/>
</dbReference>
<evidence type="ECO:0000256" key="1">
    <source>
        <dbReference type="ARBA" id="ARBA00023015"/>
    </source>
</evidence>
<dbReference type="PANTHER" id="PTHR31069">
    <property type="entry name" value="OLEATE-ACTIVATED TRANSCRIPTION FACTOR 1-RELATED"/>
    <property type="match status" value="1"/>
</dbReference>
<keyword evidence="7" id="KW-1185">Reference proteome</keyword>
<dbReference type="SUPFAM" id="SSF57701">
    <property type="entry name" value="Zn2/Cys6 DNA-binding domain"/>
    <property type="match status" value="1"/>
</dbReference>
<reference evidence="7" key="1">
    <citation type="submission" date="2016-02" db="EMBL/GenBank/DDBJ databases">
        <title>Draft genome sequence of Microdochium bolleyi, a fungal endophyte of beachgrass.</title>
        <authorList>
            <consortium name="DOE Joint Genome Institute"/>
            <person name="David A.S."/>
            <person name="May G."/>
            <person name="Haridas S."/>
            <person name="Lim J."/>
            <person name="Wang M."/>
            <person name="Labutti K."/>
            <person name="Lipzen A."/>
            <person name="Barry K."/>
            <person name="Grigoriev I.V."/>
        </authorList>
    </citation>
    <scope>NUCLEOTIDE SEQUENCE [LARGE SCALE GENOMIC DNA]</scope>
    <source>
        <strain evidence="7">J235TASD1</strain>
    </source>
</reference>
<dbReference type="PANTHER" id="PTHR31069:SF32">
    <property type="entry name" value="ARGININE METABOLISM REGULATION PROTEIN II"/>
    <property type="match status" value="1"/>
</dbReference>
<dbReference type="GO" id="GO:0003677">
    <property type="term" value="F:DNA binding"/>
    <property type="evidence" value="ECO:0007669"/>
    <property type="project" value="UniProtKB-KW"/>
</dbReference>
<evidence type="ECO:0000313" key="6">
    <source>
        <dbReference type="EMBL" id="KXJ84858.1"/>
    </source>
</evidence>
<evidence type="ECO:0000256" key="4">
    <source>
        <dbReference type="ARBA" id="ARBA00023242"/>
    </source>
</evidence>
<proteinExistence type="predicted"/>
<evidence type="ECO:0000256" key="3">
    <source>
        <dbReference type="ARBA" id="ARBA00023163"/>
    </source>
</evidence>
<dbReference type="CDD" id="cd00067">
    <property type="entry name" value="GAL4"/>
    <property type="match status" value="1"/>
</dbReference>
<dbReference type="InParanoid" id="A0A136IJD8"/>
<dbReference type="SMART" id="SM00066">
    <property type="entry name" value="GAL4"/>
    <property type="match status" value="1"/>
</dbReference>
<dbReference type="InterPro" id="IPR050675">
    <property type="entry name" value="OAF3"/>
</dbReference>
<accession>A0A136IJD8</accession>
<dbReference type="PROSITE" id="PS00463">
    <property type="entry name" value="ZN2_CY6_FUNGAL_1"/>
    <property type="match status" value="1"/>
</dbReference>
<dbReference type="GO" id="GO:0000981">
    <property type="term" value="F:DNA-binding transcription factor activity, RNA polymerase II-specific"/>
    <property type="evidence" value="ECO:0007669"/>
    <property type="project" value="InterPro"/>
</dbReference>
<evidence type="ECO:0000256" key="2">
    <source>
        <dbReference type="ARBA" id="ARBA00023125"/>
    </source>
</evidence>
<dbReference type="InterPro" id="IPR001138">
    <property type="entry name" value="Zn2Cys6_DnaBD"/>
</dbReference>
<protein>
    <recommendedName>
        <fullName evidence="5">Zn(2)-C6 fungal-type domain-containing protein</fullName>
    </recommendedName>
</protein>
<dbReference type="GO" id="GO:0008270">
    <property type="term" value="F:zinc ion binding"/>
    <property type="evidence" value="ECO:0007669"/>
    <property type="project" value="InterPro"/>
</dbReference>
<name>A0A136IJD8_9PEZI</name>
<evidence type="ECO:0000313" key="7">
    <source>
        <dbReference type="Proteomes" id="UP000070501"/>
    </source>
</evidence>
<dbReference type="AlphaFoldDB" id="A0A136IJD8"/>
<keyword evidence="1" id="KW-0805">Transcription regulation</keyword>
<dbReference type="OrthoDB" id="3477330at2759"/>
<feature type="domain" description="Zn(2)-C6 fungal-type" evidence="5">
    <location>
        <begin position="21"/>
        <end position="49"/>
    </location>
</feature>
<organism evidence="6 7">
    <name type="scientific">Microdochium bolleyi</name>
    <dbReference type="NCBI Taxonomy" id="196109"/>
    <lineage>
        <taxon>Eukaryota</taxon>
        <taxon>Fungi</taxon>
        <taxon>Dikarya</taxon>
        <taxon>Ascomycota</taxon>
        <taxon>Pezizomycotina</taxon>
        <taxon>Sordariomycetes</taxon>
        <taxon>Xylariomycetidae</taxon>
        <taxon>Xylariales</taxon>
        <taxon>Microdochiaceae</taxon>
        <taxon>Microdochium</taxon>
    </lineage>
</organism>
<keyword evidence="2" id="KW-0238">DNA-binding</keyword>